<dbReference type="AlphaFoldDB" id="A0A444ZQK0"/>
<sequence>MNKACTEYAFDQVKRVFHYEDDGRGRIKQEIIQRMGRNWRNARNLLFHKLYDKEQTFEENVKRKPSGIDANYWKWFLEYRLKEDTQITNIELEKCRKNAINRSKQLYTHTGGSKTMARKRHEEGQDASSSKELSQNDSLTQVLGKDHPRRVRGLGFGSCPTQCFRNISQQSDSEIAKLKAEAAELKAAAAEKKAKRQRMEAEATKEKAKRQTIENFLRYIIQQQRDIDALNSNYYYNE</sequence>
<dbReference type="PANTHER" id="PTHR33144">
    <property type="entry name" value="OS10G0409366 PROTEIN-RELATED"/>
    <property type="match status" value="1"/>
</dbReference>
<dbReference type="PANTHER" id="PTHR33144:SF45">
    <property type="entry name" value="TRANSPOSASE TNP1_EN_SPM-LIKE DOMAIN-CONTAINING PROTEIN"/>
    <property type="match status" value="1"/>
</dbReference>
<evidence type="ECO:0000256" key="2">
    <source>
        <dbReference type="SAM" id="MobiDB-lite"/>
    </source>
</evidence>
<accession>A0A444ZQK0</accession>
<organism evidence="3 4">
    <name type="scientific">Arachis hypogaea</name>
    <name type="common">Peanut</name>
    <dbReference type="NCBI Taxonomy" id="3818"/>
    <lineage>
        <taxon>Eukaryota</taxon>
        <taxon>Viridiplantae</taxon>
        <taxon>Streptophyta</taxon>
        <taxon>Embryophyta</taxon>
        <taxon>Tracheophyta</taxon>
        <taxon>Spermatophyta</taxon>
        <taxon>Magnoliopsida</taxon>
        <taxon>eudicotyledons</taxon>
        <taxon>Gunneridae</taxon>
        <taxon>Pentapetalae</taxon>
        <taxon>rosids</taxon>
        <taxon>fabids</taxon>
        <taxon>Fabales</taxon>
        <taxon>Fabaceae</taxon>
        <taxon>Papilionoideae</taxon>
        <taxon>50 kb inversion clade</taxon>
        <taxon>dalbergioids sensu lato</taxon>
        <taxon>Dalbergieae</taxon>
        <taxon>Pterocarpus clade</taxon>
        <taxon>Arachis</taxon>
    </lineage>
</organism>
<comment type="caution">
    <text evidence="3">The sequence shown here is derived from an EMBL/GenBank/DDBJ whole genome shotgun (WGS) entry which is preliminary data.</text>
</comment>
<evidence type="ECO:0000313" key="3">
    <source>
        <dbReference type="EMBL" id="RYR16481.1"/>
    </source>
</evidence>
<proteinExistence type="predicted"/>
<feature type="region of interest" description="Disordered" evidence="2">
    <location>
        <begin position="105"/>
        <end position="144"/>
    </location>
</feature>
<keyword evidence="1" id="KW-0175">Coiled coil</keyword>
<protein>
    <submittedName>
        <fullName evidence="3">Uncharacterized protein</fullName>
    </submittedName>
</protein>
<evidence type="ECO:0000313" key="4">
    <source>
        <dbReference type="Proteomes" id="UP000289738"/>
    </source>
</evidence>
<reference evidence="3 4" key="1">
    <citation type="submission" date="2019-01" db="EMBL/GenBank/DDBJ databases">
        <title>Sequencing of cultivated peanut Arachis hypogaea provides insights into genome evolution and oil improvement.</title>
        <authorList>
            <person name="Chen X."/>
        </authorList>
    </citation>
    <scope>NUCLEOTIDE SEQUENCE [LARGE SCALE GENOMIC DNA]</scope>
    <source>
        <strain evidence="4">cv. Fuhuasheng</strain>
        <tissue evidence="3">Leaves</tissue>
    </source>
</reference>
<dbReference type="Proteomes" id="UP000289738">
    <property type="component" value="Chromosome B04"/>
</dbReference>
<feature type="compositionally biased region" description="Polar residues" evidence="2">
    <location>
        <begin position="126"/>
        <end position="141"/>
    </location>
</feature>
<evidence type="ECO:0000256" key="1">
    <source>
        <dbReference type="SAM" id="Coils"/>
    </source>
</evidence>
<dbReference type="EMBL" id="SDMP01000014">
    <property type="protein sequence ID" value="RYR16481.1"/>
    <property type="molecule type" value="Genomic_DNA"/>
</dbReference>
<feature type="coiled-coil region" evidence="1">
    <location>
        <begin position="168"/>
        <end position="211"/>
    </location>
</feature>
<gene>
    <name evidence="3" type="ORF">Ahy_B04g073511</name>
</gene>
<keyword evidence="4" id="KW-1185">Reference proteome</keyword>
<name>A0A444ZQK0_ARAHY</name>